<dbReference type="OrthoDB" id="186871at2759"/>
<dbReference type="AlphaFoldDB" id="A0A836BB16"/>
<dbReference type="Pfam" id="PF07004">
    <property type="entry name" value="SHIPPO-rpt"/>
    <property type="match status" value="2"/>
</dbReference>
<feature type="compositionally biased region" description="Low complexity" evidence="1">
    <location>
        <begin position="356"/>
        <end position="370"/>
    </location>
</feature>
<gene>
    <name evidence="2" type="ORF">HYH02_002822</name>
</gene>
<feature type="compositionally biased region" description="Low complexity" evidence="1">
    <location>
        <begin position="320"/>
        <end position="333"/>
    </location>
</feature>
<sequence>MAKESDTRKGQIHKGPVTAPLKSVPGYKPVSSIPAKFETILYTGAREKKGFSVESRRFGETDNDNPGPGSYNSTPTPLHESKVESIGKKGYGPMASSARRFEHRVYYTGPSPGDYRRQQALEDRSFSRAQVSAAFSDKTTVSRVPIERDLPNLGPGTYESTGVTRTGARVDYLSRPGASAAFKSSAGHELILAGNLEAPASTSYELGDPWDKNKLLSGKGGSRGGTSSFGAGGGRGAASVGSMATNLDTLLFGAPAVGGKPDTGPGPGAYELQDFASIRAKLNRQGQRPSPAFLAPEHSQRPGTKQVLVSAGDRVAHDYLSPSHPPLGSHSPPKGVSSPFRSRSAGHAESMEQRSYAAAANAPGPAYYQPNTVLKKSHHRNAKAQYSTIAS</sequence>
<feature type="region of interest" description="Disordered" evidence="1">
    <location>
        <begin position="51"/>
        <end position="95"/>
    </location>
</feature>
<comment type="caution">
    <text evidence="2">The sequence shown here is derived from an EMBL/GenBank/DDBJ whole genome shotgun (WGS) entry which is preliminary data.</text>
</comment>
<proteinExistence type="predicted"/>
<protein>
    <submittedName>
        <fullName evidence="2">Uncharacterized protein</fullName>
    </submittedName>
</protein>
<dbReference type="Proteomes" id="UP000613740">
    <property type="component" value="Unassembled WGS sequence"/>
</dbReference>
<feature type="region of interest" description="Disordered" evidence="1">
    <location>
        <begin position="1"/>
        <end position="25"/>
    </location>
</feature>
<dbReference type="PANTHER" id="PTHR21580">
    <property type="entry name" value="SHIPPO-1-RELATED"/>
    <property type="match status" value="1"/>
</dbReference>
<feature type="region of interest" description="Disordered" evidence="1">
    <location>
        <begin position="252"/>
        <end position="391"/>
    </location>
</feature>
<evidence type="ECO:0000256" key="1">
    <source>
        <dbReference type="SAM" id="MobiDB-lite"/>
    </source>
</evidence>
<evidence type="ECO:0000313" key="2">
    <source>
        <dbReference type="EMBL" id="KAG2452585.1"/>
    </source>
</evidence>
<feature type="region of interest" description="Disordered" evidence="1">
    <location>
        <begin position="202"/>
        <end position="240"/>
    </location>
</feature>
<reference evidence="2" key="1">
    <citation type="journal article" date="2020" name="bioRxiv">
        <title>Comparative genomics of Chlamydomonas.</title>
        <authorList>
            <person name="Craig R.J."/>
            <person name="Hasan A.R."/>
            <person name="Ness R.W."/>
            <person name="Keightley P.D."/>
        </authorList>
    </citation>
    <scope>NUCLEOTIDE SEQUENCE</scope>
    <source>
        <strain evidence="2">CCAP 11/173</strain>
    </source>
</reference>
<dbReference type="InterPro" id="IPR010736">
    <property type="entry name" value="SHIPPO-rpt"/>
</dbReference>
<accession>A0A836BB16</accession>
<dbReference type="PANTHER" id="PTHR21580:SF60">
    <property type="entry name" value="SPERM-TAIL PG-RICH REPEAT-CONTAINING PROTEIN 2"/>
    <property type="match status" value="1"/>
</dbReference>
<name>A0A836BB16_9CHLO</name>
<dbReference type="InterPro" id="IPR051291">
    <property type="entry name" value="CIMAP"/>
</dbReference>
<dbReference type="EMBL" id="JAEHOD010000005">
    <property type="protein sequence ID" value="KAG2452585.1"/>
    <property type="molecule type" value="Genomic_DNA"/>
</dbReference>
<evidence type="ECO:0000313" key="3">
    <source>
        <dbReference type="Proteomes" id="UP000613740"/>
    </source>
</evidence>
<feature type="compositionally biased region" description="Basic and acidic residues" evidence="1">
    <location>
        <begin position="51"/>
        <end position="60"/>
    </location>
</feature>
<organism evidence="2 3">
    <name type="scientific">Chlamydomonas schloesseri</name>
    <dbReference type="NCBI Taxonomy" id="2026947"/>
    <lineage>
        <taxon>Eukaryota</taxon>
        <taxon>Viridiplantae</taxon>
        <taxon>Chlorophyta</taxon>
        <taxon>core chlorophytes</taxon>
        <taxon>Chlorophyceae</taxon>
        <taxon>CS clade</taxon>
        <taxon>Chlamydomonadales</taxon>
        <taxon>Chlamydomonadaceae</taxon>
        <taxon>Chlamydomonas</taxon>
    </lineage>
</organism>
<keyword evidence="3" id="KW-1185">Reference proteome</keyword>